<dbReference type="EC" id="3.6.4.13" evidence="3"/>
<keyword evidence="8" id="KW-0067">ATP-binding</keyword>
<evidence type="ECO:0000256" key="11">
    <source>
        <dbReference type="SAM" id="MobiDB-lite"/>
    </source>
</evidence>
<dbReference type="InterPro" id="IPR041679">
    <property type="entry name" value="DNA2/NAM7-like_C"/>
</dbReference>
<dbReference type="FunFam" id="3.40.50.300:FF:001295">
    <property type="entry name" value="Probable RNA helicase SDE3"/>
    <property type="match status" value="1"/>
</dbReference>
<evidence type="ECO:0000256" key="8">
    <source>
        <dbReference type="ARBA" id="ARBA00022840"/>
    </source>
</evidence>
<dbReference type="GO" id="GO:0032574">
    <property type="term" value="F:5'-3' RNA helicase activity"/>
    <property type="evidence" value="ECO:0007669"/>
    <property type="project" value="InterPro"/>
</dbReference>
<evidence type="ECO:0000259" key="12">
    <source>
        <dbReference type="Pfam" id="PF13086"/>
    </source>
</evidence>
<gene>
    <name evidence="15" type="ORF">H5410_032293</name>
</gene>
<keyword evidence="7" id="KW-0347">Helicase</keyword>
<dbReference type="PANTHER" id="PTHR45418">
    <property type="entry name" value="CANCER/TESTIS ANTIGEN 55"/>
    <property type="match status" value="1"/>
</dbReference>
<keyword evidence="4" id="KW-0963">Cytoplasm</keyword>
<feature type="domain" description="DNA2/NAM7 helicase helicase" evidence="12">
    <location>
        <begin position="579"/>
        <end position="651"/>
    </location>
</feature>
<evidence type="ECO:0000256" key="1">
    <source>
        <dbReference type="ARBA" id="ARBA00004496"/>
    </source>
</evidence>
<evidence type="ECO:0000256" key="3">
    <source>
        <dbReference type="ARBA" id="ARBA00012552"/>
    </source>
</evidence>
<dbReference type="OrthoDB" id="6513042at2759"/>
<dbReference type="SUPFAM" id="SSF52540">
    <property type="entry name" value="P-loop containing nucleoside triphosphate hydrolases"/>
    <property type="match status" value="1"/>
</dbReference>
<comment type="catalytic activity">
    <reaction evidence="10">
        <text>ATP + H2O = ADP + phosphate + H(+)</text>
        <dbReference type="Rhea" id="RHEA:13065"/>
        <dbReference type="ChEBI" id="CHEBI:15377"/>
        <dbReference type="ChEBI" id="CHEBI:15378"/>
        <dbReference type="ChEBI" id="CHEBI:30616"/>
        <dbReference type="ChEBI" id="CHEBI:43474"/>
        <dbReference type="ChEBI" id="CHEBI:456216"/>
        <dbReference type="EC" id="3.6.4.13"/>
    </reaction>
</comment>
<comment type="caution">
    <text evidence="15">The sequence shown here is derived from an EMBL/GenBank/DDBJ whole genome shotgun (WGS) entry which is preliminary data.</text>
</comment>
<dbReference type="Pfam" id="PF13087">
    <property type="entry name" value="AAA_12"/>
    <property type="match status" value="1"/>
</dbReference>
<dbReference type="Pfam" id="PF13086">
    <property type="entry name" value="AAA_11"/>
    <property type="match status" value="2"/>
</dbReference>
<feature type="compositionally biased region" description="Polar residues" evidence="11">
    <location>
        <begin position="998"/>
        <end position="1010"/>
    </location>
</feature>
<evidence type="ECO:0000259" key="14">
    <source>
        <dbReference type="Pfam" id="PF21634"/>
    </source>
</evidence>
<dbReference type="FunFam" id="3.40.50.300:FF:001468">
    <property type="entry name" value="Probable RNA helicase SDE3"/>
    <property type="match status" value="1"/>
</dbReference>
<dbReference type="GO" id="GO:0031047">
    <property type="term" value="P:regulatory ncRNA-mediated gene silencing"/>
    <property type="evidence" value="ECO:0007669"/>
    <property type="project" value="UniProtKB-KW"/>
</dbReference>
<evidence type="ECO:0000256" key="10">
    <source>
        <dbReference type="ARBA" id="ARBA00047984"/>
    </source>
</evidence>
<dbReference type="Gene3D" id="3.40.50.300">
    <property type="entry name" value="P-loop containing nucleotide triphosphate hydrolases"/>
    <property type="match status" value="2"/>
</dbReference>
<dbReference type="CDD" id="cd18808">
    <property type="entry name" value="SF1_C_Upf1"/>
    <property type="match status" value="1"/>
</dbReference>
<protein>
    <recommendedName>
        <fullName evidence="3">RNA helicase</fullName>
        <ecNumber evidence="3">3.6.4.13</ecNumber>
    </recommendedName>
</protein>
<dbReference type="Proteomes" id="UP000824120">
    <property type="component" value="Chromosome 6"/>
</dbReference>
<dbReference type="Pfam" id="PF21634">
    <property type="entry name" value="MOV-10_beta-barrel"/>
    <property type="match status" value="2"/>
</dbReference>
<dbReference type="InterPro" id="IPR049080">
    <property type="entry name" value="MOV-10-like_beta-barrel"/>
</dbReference>
<dbReference type="GO" id="GO:0003723">
    <property type="term" value="F:RNA binding"/>
    <property type="evidence" value="ECO:0007669"/>
    <property type="project" value="InterPro"/>
</dbReference>
<keyword evidence="9" id="KW-0943">RNA-mediated gene silencing</keyword>
<dbReference type="CDD" id="cd18038">
    <property type="entry name" value="DEXXQc_Helz-like"/>
    <property type="match status" value="1"/>
</dbReference>
<keyword evidence="6" id="KW-0378">Hydrolase</keyword>
<organism evidence="15 16">
    <name type="scientific">Solanum commersonii</name>
    <name type="common">Commerson's wild potato</name>
    <name type="synonym">Commerson's nightshade</name>
    <dbReference type="NCBI Taxonomy" id="4109"/>
    <lineage>
        <taxon>Eukaryota</taxon>
        <taxon>Viridiplantae</taxon>
        <taxon>Streptophyta</taxon>
        <taxon>Embryophyta</taxon>
        <taxon>Tracheophyta</taxon>
        <taxon>Spermatophyta</taxon>
        <taxon>Magnoliopsida</taxon>
        <taxon>eudicotyledons</taxon>
        <taxon>Gunneridae</taxon>
        <taxon>Pentapetalae</taxon>
        <taxon>asterids</taxon>
        <taxon>lamiids</taxon>
        <taxon>Solanales</taxon>
        <taxon>Solanaceae</taxon>
        <taxon>Solanoideae</taxon>
        <taxon>Solaneae</taxon>
        <taxon>Solanum</taxon>
    </lineage>
</organism>
<dbReference type="PANTHER" id="PTHR45418:SF1">
    <property type="entry name" value="CANCER_TESTIS ANTIGEN 55"/>
    <property type="match status" value="1"/>
</dbReference>
<reference evidence="15 16" key="1">
    <citation type="submission" date="2020-09" db="EMBL/GenBank/DDBJ databases">
        <title>De no assembly of potato wild relative species, Solanum commersonii.</title>
        <authorList>
            <person name="Cho K."/>
        </authorList>
    </citation>
    <scope>NUCLEOTIDE SEQUENCE [LARGE SCALE GENOMIC DNA]</scope>
    <source>
        <strain evidence="15">LZ3.2</strain>
        <tissue evidence="15">Leaf</tissue>
    </source>
</reference>
<evidence type="ECO:0000256" key="2">
    <source>
        <dbReference type="ARBA" id="ARBA00005601"/>
    </source>
</evidence>
<dbReference type="GO" id="GO:0005737">
    <property type="term" value="C:cytoplasm"/>
    <property type="evidence" value="ECO:0007669"/>
    <property type="project" value="UniProtKB-SubCell"/>
</dbReference>
<feature type="domain" description="DNA2/NAM7 helicase-like C-terminal" evidence="13">
    <location>
        <begin position="659"/>
        <end position="862"/>
    </location>
</feature>
<feature type="domain" description="Helicase MOV-10-like beta-barrel" evidence="14">
    <location>
        <begin position="272"/>
        <end position="323"/>
    </location>
</feature>
<accession>A0A9J5YJJ9</accession>
<evidence type="ECO:0000256" key="6">
    <source>
        <dbReference type="ARBA" id="ARBA00022801"/>
    </source>
</evidence>
<feature type="compositionally biased region" description="Low complexity" evidence="11">
    <location>
        <begin position="946"/>
        <end position="972"/>
    </location>
</feature>
<evidence type="ECO:0000313" key="16">
    <source>
        <dbReference type="Proteomes" id="UP000824120"/>
    </source>
</evidence>
<sequence length="1029" mass="117027">MGTISYKSDDEYSTITDKGDIGFVDFDKYKSAGSYNPNEESDIVVISIPFPLVAGKPKSGFVGETVVDSVTIENTTNETQELWSIKIYDSKPEDSFTLSLMKPPTACSDVQYVEEFMESFSLEDRMLRPGQTLTIWLTCKPKEIGLHTSAVHFNVGDDTIERLVFVLAEDKVSQSLASRRPFHRDRKKKVPAVDVYAANAFVVGSRPTRAPNRGFRYRLPSYPIPGDIREMIEKKQFPDVIEEGLRRDNYIAYFRTLLAIEEIKMEEDMRDYDMESVTMKRKGLQFLSLDVPGLAERRPSLVYGDFIFARIASADASETTPYQTEETVDLSRRGQRKERKKVESQERNVKGDIKEWASLISVKVYVARILHFCGRTRLDATLGYIHRVEAEEVYLKFDEEFHINHVPGNLYNVQFSFNRTGVRRLHQAIEATESLNGEILFPSGISRKRNIQAARLAPNSCMLNKEQTSAVEKILGCKGGAPYVIHGPPGTGKTRTLIEAVIQLHIMRKDTQVLVCAPSNSAADHILEKLVSQQNVEVQEHEIFRLNALTRPLDDVNPTYLRFCNAEDNSFKCPLLRDLRRYRVIISTYASACLLYSEGIKRGHFSHIFLDEAGQASEPDTMVPLSHLLKKETVVVLAGDPQQLGPIVFSKDAENYGLATSFMERLFECQLYGALNENYATRLVRNYRCHPVILQLPSEMFYEGELIPCKEDKTFTQTLVDMLPNKEFPLLFIGIQGCDEREGNNPSWFNRIEASKVVEIIRDLIGNKGLKEEDIGVITPYRQQVLKIRTALESFDWANIKVGSVEQFQGQEREVIIISTVRSTIQHNDFDRVHYLGFLSNPRRFNVAATRARSLLVVIGNPHIICKVIPIESLIKVELEKDPYWNKLLWYCADNGSYKGCFLPEKLEIVQDDSEQANSWNDVGAQVNNWDCQGAQANDWDQDQAGQVNDWDQDQGGQVNDWDQDQGGQDNNWDQDEGELAKNWNEEGTCVNEEKHSLQPSPAVQGTMPQTDYIPDPVMDEAEWSDGWK</sequence>
<proteinExistence type="inferred from homology"/>
<feature type="compositionally biased region" description="Acidic residues" evidence="11">
    <location>
        <begin position="1018"/>
        <end position="1029"/>
    </location>
</feature>
<name>A0A9J5YJJ9_SOLCO</name>
<dbReference type="GO" id="GO:0016787">
    <property type="term" value="F:hydrolase activity"/>
    <property type="evidence" value="ECO:0007669"/>
    <property type="project" value="UniProtKB-KW"/>
</dbReference>
<comment type="subcellular location">
    <subcellularLocation>
        <location evidence="1">Cytoplasm</location>
    </subcellularLocation>
</comment>
<dbReference type="InterPro" id="IPR027417">
    <property type="entry name" value="P-loop_NTPase"/>
</dbReference>
<evidence type="ECO:0000256" key="5">
    <source>
        <dbReference type="ARBA" id="ARBA00022741"/>
    </source>
</evidence>
<dbReference type="EMBL" id="JACXVP010000006">
    <property type="protein sequence ID" value="KAG5600923.1"/>
    <property type="molecule type" value="Genomic_DNA"/>
</dbReference>
<feature type="region of interest" description="Disordered" evidence="11">
    <location>
        <begin position="946"/>
        <end position="1029"/>
    </location>
</feature>
<dbReference type="InterPro" id="IPR047187">
    <property type="entry name" value="SF1_C_Upf1"/>
</dbReference>
<dbReference type="InterPro" id="IPR026122">
    <property type="entry name" value="MOV-10/SDE3_DEXXQ/H-box"/>
</dbReference>
<feature type="region of interest" description="Disordered" evidence="11">
    <location>
        <begin position="320"/>
        <end position="344"/>
    </location>
</feature>
<comment type="similarity">
    <text evidence="2">Belongs to the DNA2/NAM7 helicase family. SDE3 subfamily.</text>
</comment>
<dbReference type="AlphaFoldDB" id="A0A9J5YJJ9"/>
<evidence type="ECO:0000313" key="15">
    <source>
        <dbReference type="EMBL" id="KAG5600923.1"/>
    </source>
</evidence>
<dbReference type="InterPro" id="IPR041677">
    <property type="entry name" value="DNA2/NAM7_AAA_11"/>
</dbReference>
<keyword evidence="5" id="KW-0547">Nucleotide-binding</keyword>
<evidence type="ECO:0000256" key="4">
    <source>
        <dbReference type="ARBA" id="ARBA00022490"/>
    </source>
</evidence>
<keyword evidence="16" id="KW-1185">Reference proteome</keyword>
<evidence type="ECO:0000256" key="9">
    <source>
        <dbReference type="ARBA" id="ARBA00023158"/>
    </source>
</evidence>
<evidence type="ECO:0000256" key="7">
    <source>
        <dbReference type="ARBA" id="ARBA00022806"/>
    </source>
</evidence>
<dbReference type="GO" id="GO:0005524">
    <property type="term" value="F:ATP binding"/>
    <property type="evidence" value="ECO:0007669"/>
    <property type="project" value="UniProtKB-KW"/>
</dbReference>
<evidence type="ECO:0000259" key="13">
    <source>
        <dbReference type="Pfam" id="PF13087"/>
    </source>
</evidence>
<feature type="domain" description="Helicase MOV-10-like beta-barrel" evidence="14">
    <location>
        <begin position="382"/>
        <end position="415"/>
    </location>
</feature>
<feature type="domain" description="DNA2/NAM7 helicase helicase" evidence="12">
    <location>
        <begin position="463"/>
        <end position="550"/>
    </location>
</feature>